<dbReference type="Pfam" id="PF11951">
    <property type="entry name" value="Fungal_trans_2"/>
    <property type="match status" value="1"/>
</dbReference>
<organism evidence="1 2">
    <name type="scientific">Talaromyces marneffei (strain ATCC 18224 / CBS 334.59 / QM 7333)</name>
    <name type="common">Penicillium marneffei</name>
    <dbReference type="NCBI Taxonomy" id="441960"/>
    <lineage>
        <taxon>Eukaryota</taxon>
        <taxon>Fungi</taxon>
        <taxon>Dikarya</taxon>
        <taxon>Ascomycota</taxon>
        <taxon>Pezizomycotina</taxon>
        <taxon>Eurotiomycetes</taxon>
        <taxon>Eurotiomycetidae</taxon>
        <taxon>Eurotiales</taxon>
        <taxon>Trichocomaceae</taxon>
        <taxon>Talaromyces</taxon>
        <taxon>Talaromyces sect. Talaromyces</taxon>
    </lineage>
</organism>
<dbReference type="PhylomeDB" id="B6QGL0"/>
<proteinExistence type="predicted"/>
<evidence type="ECO:0000313" key="1">
    <source>
        <dbReference type="EMBL" id="EEA24595.1"/>
    </source>
</evidence>
<dbReference type="Proteomes" id="UP000001294">
    <property type="component" value="Unassembled WGS sequence"/>
</dbReference>
<dbReference type="VEuPathDB" id="FungiDB:PMAA_085880"/>
<dbReference type="OrthoDB" id="4158087at2759"/>
<dbReference type="EMBL" id="DS995901">
    <property type="protein sequence ID" value="EEA24595.1"/>
    <property type="molecule type" value="Genomic_DNA"/>
</dbReference>
<dbReference type="AlphaFoldDB" id="B6QGL0"/>
<keyword evidence="2" id="KW-1185">Reference proteome</keyword>
<dbReference type="InterPro" id="IPR021858">
    <property type="entry name" value="Fun_TF"/>
</dbReference>
<dbReference type="PANTHER" id="PTHR37540">
    <property type="entry name" value="TRANSCRIPTION FACTOR (ACR-2), PUTATIVE-RELATED-RELATED"/>
    <property type="match status" value="1"/>
</dbReference>
<sequence>MTSQFTFLTHTDPALGRANTKRMRAHVTRKNFEKRRERLEDARCGNKVLRIKPQLTETGISEPELSAMKCRALNPYMGLVESDYVVIHQLFRYFRPLLLSLASDKATLLRERSWIQLNFSEPALLEASLAWGGLYHALTSSGSVTNADVHQAKAINMINTRLNDPVTAVTDGVLGAVYTLAYCERLAKRETGFETHMTGFRHMIQFRRGQNNQYDDLSWFSELLISYDDSLYFVKRLQLTILHRDIDMNSQASTKALHSFFPDSISRTLDAISKDIANLRTAIEYSRRYELADHFLIKEIDERILTIQNKSDTLRGKLQYIDALAQSIRIFLHLSCDRLPILPANLTTLTSGLKNILSEPDTRLCSSFEFTIWQLFVGSVASTADSDTGIWFRTTLWRLARAFVLREWSRVLSILGRAFMPPYQLLADFKSVWIEVMENQSFHV</sequence>
<protein>
    <submittedName>
        <fullName evidence="1">Uncharacterized protein</fullName>
    </submittedName>
</protein>
<evidence type="ECO:0000313" key="2">
    <source>
        <dbReference type="Proteomes" id="UP000001294"/>
    </source>
</evidence>
<gene>
    <name evidence="1" type="ORF">PMAA_085880</name>
</gene>
<reference evidence="2" key="1">
    <citation type="journal article" date="2015" name="Genome Announc.">
        <title>Genome sequence of the AIDS-associated pathogen Penicillium marneffei (ATCC18224) and its near taxonomic relative Talaromyces stipitatus (ATCC10500).</title>
        <authorList>
            <person name="Nierman W.C."/>
            <person name="Fedorova-Abrams N.D."/>
            <person name="Andrianopoulos A."/>
        </authorList>
    </citation>
    <scope>NUCLEOTIDE SEQUENCE [LARGE SCALE GENOMIC DNA]</scope>
    <source>
        <strain evidence="2">ATCC 18224 / CBS 334.59 / QM 7333</strain>
    </source>
</reference>
<accession>B6QGL0</accession>
<dbReference type="PANTHER" id="PTHR37540:SF5">
    <property type="entry name" value="TRANSCRIPTION FACTOR DOMAIN-CONTAINING PROTEIN"/>
    <property type="match status" value="1"/>
</dbReference>
<name>B6QGL0_TALMQ</name>
<dbReference type="HOGENOM" id="CLU_051876_0_0_1"/>